<feature type="region of interest" description="Disordered" evidence="1">
    <location>
        <begin position="100"/>
        <end position="125"/>
    </location>
</feature>
<dbReference type="PANTHER" id="PTHR37318:SF1">
    <property type="entry name" value="BSL7504 PROTEIN"/>
    <property type="match status" value="1"/>
</dbReference>
<organism evidence="3 4">
    <name type="scientific">Pseudonocardia sediminis</name>
    <dbReference type="NCBI Taxonomy" id="1397368"/>
    <lineage>
        <taxon>Bacteria</taxon>
        <taxon>Bacillati</taxon>
        <taxon>Actinomycetota</taxon>
        <taxon>Actinomycetes</taxon>
        <taxon>Pseudonocardiales</taxon>
        <taxon>Pseudonocardiaceae</taxon>
        <taxon>Pseudonocardia</taxon>
    </lineage>
</organism>
<evidence type="ECO:0000313" key="4">
    <source>
        <dbReference type="Proteomes" id="UP000291591"/>
    </source>
</evidence>
<evidence type="ECO:0000259" key="2">
    <source>
        <dbReference type="Pfam" id="PF13601"/>
    </source>
</evidence>
<dbReference type="EMBL" id="SHKL01000001">
    <property type="protein sequence ID" value="RZT83394.1"/>
    <property type="molecule type" value="Genomic_DNA"/>
</dbReference>
<protein>
    <submittedName>
        <fullName evidence="3">Winged helix DNA-binding protein</fullName>
    </submittedName>
</protein>
<dbReference type="Pfam" id="PF13601">
    <property type="entry name" value="HTH_34"/>
    <property type="match status" value="1"/>
</dbReference>
<evidence type="ECO:0000313" key="3">
    <source>
        <dbReference type="EMBL" id="RZT83394.1"/>
    </source>
</evidence>
<feature type="domain" description="Winged helix DNA-binding" evidence="2">
    <location>
        <begin position="21"/>
        <end position="97"/>
    </location>
</feature>
<dbReference type="GO" id="GO:0003677">
    <property type="term" value="F:DNA binding"/>
    <property type="evidence" value="ECO:0007669"/>
    <property type="project" value="UniProtKB-KW"/>
</dbReference>
<dbReference type="CDD" id="cd00090">
    <property type="entry name" value="HTH_ARSR"/>
    <property type="match status" value="1"/>
</dbReference>
<comment type="caution">
    <text evidence="3">The sequence shown here is derived from an EMBL/GenBank/DDBJ whole genome shotgun (WGS) entry which is preliminary data.</text>
</comment>
<evidence type="ECO:0000256" key="1">
    <source>
        <dbReference type="SAM" id="MobiDB-lite"/>
    </source>
</evidence>
<sequence length="125" mass="13557">MTGVPQLDPVIHAQARLRVTATLATLCEGDRITFPRLQELLDMTAGNLSTHLRKLEEAGYVVITKAHERRTPVTYAELTRAGRRAFEDYTAALRSLLAPDAATGDPVGTDGLGADRDAAENGTRR</sequence>
<dbReference type="SUPFAM" id="SSF46785">
    <property type="entry name" value="Winged helix' DNA-binding domain"/>
    <property type="match status" value="1"/>
</dbReference>
<keyword evidence="3" id="KW-0238">DNA-binding</keyword>
<dbReference type="RefSeq" id="WP_130288155.1">
    <property type="nucleotide sequence ID" value="NZ_SHKL01000001.1"/>
</dbReference>
<dbReference type="InterPro" id="IPR027395">
    <property type="entry name" value="WH_DNA-bd_dom"/>
</dbReference>
<dbReference type="OrthoDB" id="4952043at2"/>
<gene>
    <name evidence="3" type="ORF">EV383_0196</name>
</gene>
<dbReference type="Gene3D" id="1.10.10.10">
    <property type="entry name" value="Winged helix-like DNA-binding domain superfamily/Winged helix DNA-binding domain"/>
    <property type="match status" value="1"/>
</dbReference>
<keyword evidence="4" id="KW-1185">Reference proteome</keyword>
<dbReference type="InterPro" id="IPR036388">
    <property type="entry name" value="WH-like_DNA-bd_sf"/>
</dbReference>
<dbReference type="InterPro" id="IPR011991">
    <property type="entry name" value="ArsR-like_HTH"/>
</dbReference>
<dbReference type="PANTHER" id="PTHR37318">
    <property type="entry name" value="BSL7504 PROTEIN"/>
    <property type="match status" value="1"/>
</dbReference>
<dbReference type="InterPro" id="IPR036390">
    <property type="entry name" value="WH_DNA-bd_sf"/>
</dbReference>
<feature type="compositionally biased region" description="Basic and acidic residues" evidence="1">
    <location>
        <begin position="113"/>
        <end position="125"/>
    </location>
</feature>
<dbReference type="Proteomes" id="UP000291591">
    <property type="component" value="Unassembled WGS sequence"/>
</dbReference>
<proteinExistence type="predicted"/>
<name>A0A4Q7UQW0_PSEST</name>
<dbReference type="AlphaFoldDB" id="A0A4Q7UQW0"/>
<accession>A0A4Q7UQW0</accession>
<reference evidence="3 4" key="1">
    <citation type="submission" date="2019-02" db="EMBL/GenBank/DDBJ databases">
        <title>Sequencing the genomes of 1000 actinobacteria strains.</title>
        <authorList>
            <person name="Klenk H.-P."/>
        </authorList>
    </citation>
    <scope>NUCLEOTIDE SEQUENCE [LARGE SCALE GENOMIC DNA]</scope>
    <source>
        <strain evidence="3 4">DSM 45779</strain>
    </source>
</reference>